<feature type="domain" description="HTH cro/C1-type" evidence="1">
    <location>
        <begin position="14"/>
        <end position="60"/>
    </location>
</feature>
<comment type="caution">
    <text evidence="2">The sequence shown here is derived from an EMBL/GenBank/DDBJ whole genome shotgun (WGS) entry which is preliminary data.</text>
</comment>
<dbReference type="GO" id="GO:0003677">
    <property type="term" value="F:DNA binding"/>
    <property type="evidence" value="ECO:0007669"/>
    <property type="project" value="InterPro"/>
</dbReference>
<reference evidence="2 3" key="1">
    <citation type="submission" date="2017-09" db="EMBL/GenBank/DDBJ databases">
        <title>Large-scale bioinformatics analysis of Bacillus genomes uncovers conserved roles of natural products in bacterial physiology.</title>
        <authorList>
            <consortium name="Agbiome Team Llc"/>
            <person name="Bleich R.M."/>
            <person name="Kirk G.J."/>
            <person name="Santa Maria K.C."/>
            <person name="Allen S.E."/>
            <person name="Farag S."/>
            <person name="Shank E.A."/>
            <person name="Bowers A."/>
        </authorList>
    </citation>
    <scope>NUCLEOTIDE SEQUENCE [LARGE SCALE GENOMIC DNA]</scope>
    <source>
        <strain evidence="2 3">AFS027647</strain>
    </source>
</reference>
<dbReference type="SUPFAM" id="SSF47413">
    <property type="entry name" value="lambda repressor-like DNA-binding domains"/>
    <property type="match status" value="1"/>
</dbReference>
<dbReference type="PROSITE" id="PS50943">
    <property type="entry name" value="HTH_CROC1"/>
    <property type="match status" value="1"/>
</dbReference>
<dbReference type="Proteomes" id="UP000220691">
    <property type="component" value="Unassembled WGS sequence"/>
</dbReference>
<evidence type="ECO:0000313" key="3">
    <source>
        <dbReference type="Proteomes" id="UP000220691"/>
    </source>
</evidence>
<dbReference type="SMART" id="SM00530">
    <property type="entry name" value="HTH_XRE"/>
    <property type="match status" value="1"/>
</dbReference>
<dbReference type="InterPro" id="IPR010982">
    <property type="entry name" value="Lambda_DNA-bd_dom_sf"/>
</dbReference>
<gene>
    <name evidence="2" type="ORF">CN553_14830</name>
</gene>
<dbReference type="AlphaFoldDB" id="A0A9X6UB09"/>
<evidence type="ECO:0000313" key="2">
    <source>
        <dbReference type="EMBL" id="PEN96244.1"/>
    </source>
</evidence>
<evidence type="ECO:0000259" key="1">
    <source>
        <dbReference type="PROSITE" id="PS50943"/>
    </source>
</evidence>
<proteinExistence type="predicted"/>
<dbReference type="CDD" id="cd00093">
    <property type="entry name" value="HTH_XRE"/>
    <property type="match status" value="1"/>
</dbReference>
<accession>A0A9X6UB09</accession>
<protein>
    <submittedName>
        <fullName evidence="2">Toxin-antitoxin system, antitoxin component, Xre family protein</fullName>
    </submittedName>
</protein>
<dbReference type="Gene3D" id="1.10.260.40">
    <property type="entry name" value="lambda repressor-like DNA-binding domains"/>
    <property type="match status" value="1"/>
</dbReference>
<organism evidence="2 3">
    <name type="scientific">Bacillus cereus</name>
    <dbReference type="NCBI Taxonomy" id="1396"/>
    <lineage>
        <taxon>Bacteria</taxon>
        <taxon>Bacillati</taxon>
        <taxon>Bacillota</taxon>
        <taxon>Bacilli</taxon>
        <taxon>Bacillales</taxon>
        <taxon>Bacillaceae</taxon>
        <taxon>Bacillus</taxon>
        <taxon>Bacillus cereus group</taxon>
    </lineage>
</organism>
<name>A0A9X6UB09_BACCE</name>
<sequence>MNNNFSFILAKRLISVSEVANATGLSRTTLTNIYYRRSKNVSFSTLKILCDYLDISLSELIEYVPNRDKDIS</sequence>
<dbReference type="EMBL" id="NUAN01000090">
    <property type="protein sequence ID" value="PEN96244.1"/>
    <property type="molecule type" value="Genomic_DNA"/>
</dbReference>
<dbReference type="Pfam" id="PF13443">
    <property type="entry name" value="HTH_26"/>
    <property type="match status" value="1"/>
</dbReference>
<dbReference type="InterPro" id="IPR001387">
    <property type="entry name" value="Cro/C1-type_HTH"/>
</dbReference>